<feature type="compositionally biased region" description="Basic and acidic residues" evidence="1">
    <location>
        <begin position="695"/>
        <end position="705"/>
    </location>
</feature>
<feature type="compositionally biased region" description="Basic and acidic residues" evidence="1">
    <location>
        <begin position="1155"/>
        <end position="1170"/>
    </location>
</feature>
<evidence type="ECO:0000313" key="2">
    <source>
        <dbReference type="EMBL" id="KAA0161359.1"/>
    </source>
</evidence>
<feature type="region of interest" description="Disordered" evidence="1">
    <location>
        <begin position="574"/>
        <end position="599"/>
    </location>
</feature>
<feature type="compositionally biased region" description="Low complexity" evidence="1">
    <location>
        <begin position="730"/>
        <end position="739"/>
    </location>
</feature>
<sequence length="1554" mass="158749">MSATERRLALRLYRELLRHAEAYEARPELKAVVRASMTQSPAARPGALPSLASGPVALGSSAGPATAQRASRAASAFSHAGSAGMPPAEHPGPARFILPGGRRTYVPGVDFVLAVRQAFRRPLRAGETADQRIDEALAALRISGRTISIARAEGLLRPGETFPADCPAAAAELRRSRAEPVPEDVDLSASGAGRGPLPSGRVAAAEAPIPGTFLVAHPAMADARFCRTVVMVLDWNPKAGAVGVVVNPTALLTRLPPLASLGLPANAAARQLTAAALGRLGGPSGRTRRPGRRRPMAPEAVEDIVASNGWPERQPAAHDRGTAAATAAATTAAADAAEQAAAAPVSSATTANASKPSACSAEQPEDEALGGARGEAAPGSDGSPAVAMMGARPASDGAVIEEHFHLPAGAKLRESLAWWMLQRTRHSLPDDLRAAAASAAPAASPAAFAAPSSVAPGAAAAERPRWAVPVASGDIETLPALFVPGLRTATDAPVRVADAQTYLRRRAEQARETGERLLERRAALDRVAAAEADSAEAALDPAGATAEREGTRPGVIAALGQWIRRLAGSSARDTAVPTAPAATGATAPSQAASAASAAPGPADTLAAIEEAERRAAIDQLLVGVNVLPGGPVSGFTLLHRFGPAAVHSISGLPAASLGDAPSAPAHGATGRSTTGEDGSLSRRVAVMKAIRSDSLRKAVQDEATRRVVTPITRPSTLLQQPKGGKGSAGASGQAAGDSAAHTKPRLHRTQGRRRGRAIHAPARTVGSAAPPVAPAAARDAASVSWPSQSIFVDGNPAELGEGAMAALRNAIVQGQSLPSHQPVGQASARAAADLRDDDAVAFEGLASWSAGQLEAELAEGSWFNVHVDDVWSLVRQGAGLHVDHPFVPTAWPSRDGSSADADAKADSAPTGADLWTAVLSSLGGEYAALAHAHVAAGSAELGEEDADHTAKRKSALGSLAGAEEAGEAEAGQAGPASFDFGVVWSDEEDEAADIMTEAAEFDDGDVSRTIERRRRAAESLMSDAVDSAKAGGMGGLAAMLGTGDDDDDDDDDDHDDYDGRSVGVSRGRATVVPVLLPRPGGVVRRPGRSHDDSDDDSDDDDSDEDDSDDDPGAELDARMQAMSQLLAQAAASPGRARSGVGILPEDAQAINQLLEEARAEGLQASDRDSESDSSDEYVDESATELEARLQPHQHDDDDDDLFSGPEDNGAEGDGSDEADGAHHQPGDRISIQRAVASAVGAEKDSGWQSLSEEDTLSARASVDYDGAEFRLPPPGYASVGGFGAGFGREARQLAGRVSVLKASALPRELPSSWYESDIDRHGRRILPELAGSVSSPATDIFLSAGRRAQGGQADNALLGALPTAGRRRPRLGGSGQIPAEGRSGDRLVLEAARSLGVPAQQAIRFVESMDPATLDALGQSLVSAQQGDEEGFDSLQRQARRAAAAAAARASGGEPGGIAASGATTARGNRPPLVGGRTFVMSEDGIRPVAPAAPASDASRPGASEGAGSDAEAASAASEEQDTQAGNGGATGPSDAAACETGSDDSDDWDNPRR</sequence>
<feature type="compositionally biased region" description="Basic residues" evidence="1">
    <location>
        <begin position="742"/>
        <end position="757"/>
    </location>
</feature>
<feature type="region of interest" description="Disordered" evidence="1">
    <location>
        <begin position="695"/>
        <end position="759"/>
    </location>
</feature>
<gene>
    <name evidence="2" type="ORF">FNF31_03819</name>
</gene>
<feature type="compositionally biased region" description="Acidic residues" evidence="1">
    <location>
        <begin position="1043"/>
        <end position="1056"/>
    </location>
</feature>
<feature type="compositionally biased region" description="Low complexity" evidence="1">
    <location>
        <begin position="1490"/>
        <end position="1518"/>
    </location>
</feature>
<dbReference type="SUPFAM" id="SSF143456">
    <property type="entry name" value="VC0467-like"/>
    <property type="match status" value="2"/>
</dbReference>
<feature type="region of interest" description="Disordered" evidence="1">
    <location>
        <begin position="1036"/>
        <end position="1252"/>
    </location>
</feature>
<feature type="region of interest" description="Disordered" evidence="1">
    <location>
        <begin position="1446"/>
        <end position="1554"/>
    </location>
</feature>
<dbReference type="GO" id="GO:0005829">
    <property type="term" value="C:cytosol"/>
    <property type="evidence" value="ECO:0007669"/>
    <property type="project" value="TreeGrafter"/>
</dbReference>
<accession>A0A5A8D932</accession>
<dbReference type="InterPro" id="IPR003774">
    <property type="entry name" value="AlgH-like"/>
</dbReference>
<feature type="compositionally biased region" description="Acidic residues" evidence="1">
    <location>
        <begin position="1208"/>
        <end position="1218"/>
    </location>
</feature>
<evidence type="ECO:0000256" key="1">
    <source>
        <dbReference type="SAM" id="MobiDB-lite"/>
    </source>
</evidence>
<feature type="region of interest" description="Disordered" evidence="1">
    <location>
        <begin position="58"/>
        <end position="95"/>
    </location>
</feature>
<feature type="region of interest" description="Disordered" evidence="1">
    <location>
        <begin position="347"/>
        <end position="389"/>
    </location>
</feature>
<feature type="compositionally biased region" description="Low complexity" evidence="1">
    <location>
        <begin position="1071"/>
        <end position="1084"/>
    </location>
</feature>
<protein>
    <submittedName>
        <fullName evidence="2">Uncharacterized protein</fullName>
    </submittedName>
</protein>
<name>A0A5A8D932_CAFRO</name>
<dbReference type="PANTHER" id="PTHR30327">
    <property type="entry name" value="UNCHARACTERIZED PROTEIN YQGE"/>
    <property type="match status" value="1"/>
</dbReference>
<organism evidence="2 3">
    <name type="scientific">Cafeteria roenbergensis</name>
    <name type="common">Marine flagellate</name>
    <dbReference type="NCBI Taxonomy" id="33653"/>
    <lineage>
        <taxon>Eukaryota</taxon>
        <taxon>Sar</taxon>
        <taxon>Stramenopiles</taxon>
        <taxon>Bigyra</taxon>
        <taxon>Opalozoa</taxon>
        <taxon>Bicosoecida</taxon>
        <taxon>Cafeteriaceae</taxon>
        <taxon>Cafeteria</taxon>
    </lineage>
</organism>
<dbReference type="Gene3D" id="3.40.1740.10">
    <property type="entry name" value="VC0467-like"/>
    <property type="match status" value="2"/>
</dbReference>
<dbReference type="PANTHER" id="PTHR30327:SF1">
    <property type="entry name" value="UPF0301 PROTEIN YQGE"/>
    <property type="match status" value="1"/>
</dbReference>
<dbReference type="EMBL" id="VLTM01000036">
    <property type="protein sequence ID" value="KAA0161359.1"/>
    <property type="molecule type" value="Genomic_DNA"/>
</dbReference>
<feature type="region of interest" description="Disordered" evidence="1">
    <location>
        <begin position="307"/>
        <end position="329"/>
    </location>
</feature>
<feature type="compositionally biased region" description="Acidic residues" evidence="1">
    <location>
        <begin position="1092"/>
        <end position="1113"/>
    </location>
</feature>
<dbReference type="Proteomes" id="UP000325113">
    <property type="component" value="Unassembled WGS sequence"/>
</dbReference>
<proteinExistence type="predicted"/>
<comment type="caution">
    <text evidence="2">The sequence shown here is derived from an EMBL/GenBank/DDBJ whole genome shotgun (WGS) entry which is preliminary data.</text>
</comment>
<feature type="compositionally biased region" description="Basic and acidic residues" evidence="1">
    <location>
        <begin position="1185"/>
        <end position="1195"/>
    </location>
</feature>
<feature type="region of interest" description="Disordered" evidence="1">
    <location>
        <begin position="660"/>
        <end position="682"/>
    </location>
</feature>
<feature type="compositionally biased region" description="Acidic residues" evidence="1">
    <location>
        <begin position="1542"/>
        <end position="1554"/>
    </location>
</feature>
<feature type="compositionally biased region" description="Low complexity" evidence="1">
    <location>
        <begin position="62"/>
        <end position="84"/>
    </location>
</feature>
<feature type="compositionally biased region" description="Acidic residues" evidence="1">
    <location>
        <begin position="1171"/>
        <end position="1183"/>
    </location>
</feature>
<feature type="region of interest" description="Disordered" evidence="1">
    <location>
        <begin position="174"/>
        <end position="196"/>
    </location>
</feature>
<feature type="compositionally biased region" description="Low complexity" evidence="1">
    <location>
        <begin position="1119"/>
        <end position="1132"/>
    </location>
</feature>
<evidence type="ECO:0000313" key="3">
    <source>
        <dbReference type="Proteomes" id="UP000325113"/>
    </source>
</evidence>
<reference evidence="2 3" key="1">
    <citation type="submission" date="2019-07" db="EMBL/GenBank/DDBJ databases">
        <title>Genomes of Cafeteria roenbergensis.</title>
        <authorList>
            <person name="Fischer M.G."/>
            <person name="Hackl T."/>
            <person name="Roman M."/>
        </authorList>
    </citation>
    <scope>NUCLEOTIDE SEQUENCE [LARGE SCALE GENOMIC DNA]</scope>
    <source>
        <strain evidence="2 3">Cflag</strain>
    </source>
</reference>